<keyword evidence="2" id="KW-0677">Repeat</keyword>
<keyword evidence="7" id="KW-1185">Reference proteome</keyword>
<dbReference type="Proteomes" id="UP000703038">
    <property type="component" value="Unassembled WGS sequence"/>
</dbReference>
<evidence type="ECO:0000256" key="4">
    <source>
        <dbReference type="ARBA" id="ARBA00022840"/>
    </source>
</evidence>
<dbReference type="SMART" id="SM00382">
    <property type="entry name" value="AAA"/>
    <property type="match status" value="2"/>
</dbReference>
<accession>A0ABS2KZW3</accession>
<evidence type="ECO:0000256" key="1">
    <source>
        <dbReference type="ARBA" id="ARBA00022448"/>
    </source>
</evidence>
<evidence type="ECO:0000256" key="2">
    <source>
        <dbReference type="ARBA" id="ARBA00022737"/>
    </source>
</evidence>
<dbReference type="InterPro" id="IPR027417">
    <property type="entry name" value="P-loop_NTPase"/>
</dbReference>
<dbReference type="PROSITE" id="PS00211">
    <property type="entry name" value="ABC_TRANSPORTER_1"/>
    <property type="match status" value="1"/>
</dbReference>
<comment type="caution">
    <text evidence="6">The sequence shown here is derived from an EMBL/GenBank/DDBJ whole genome shotgun (WGS) entry which is preliminary data.</text>
</comment>
<dbReference type="CDD" id="cd03215">
    <property type="entry name" value="ABC_Carb_Monos_II"/>
    <property type="match status" value="1"/>
</dbReference>
<proteinExistence type="predicted"/>
<dbReference type="InterPro" id="IPR003593">
    <property type="entry name" value="AAA+_ATPase"/>
</dbReference>
<dbReference type="CDD" id="cd03216">
    <property type="entry name" value="ABC_Carb_Monos_I"/>
    <property type="match status" value="1"/>
</dbReference>
<dbReference type="RefSeq" id="WP_204870147.1">
    <property type="nucleotide sequence ID" value="NZ_JAFBBK010000001.1"/>
</dbReference>
<dbReference type="PROSITE" id="PS50893">
    <property type="entry name" value="ABC_TRANSPORTER_2"/>
    <property type="match status" value="1"/>
</dbReference>
<dbReference type="SUPFAM" id="SSF52540">
    <property type="entry name" value="P-loop containing nucleoside triphosphate hydrolases"/>
    <property type="match status" value="2"/>
</dbReference>
<dbReference type="Gene3D" id="3.40.50.300">
    <property type="entry name" value="P-loop containing nucleotide triphosphate hydrolases"/>
    <property type="match status" value="2"/>
</dbReference>
<keyword evidence="1" id="KW-0813">Transport</keyword>
<evidence type="ECO:0000313" key="6">
    <source>
        <dbReference type="EMBL" id="MBM7417472.1"/>
    </source>
</evidence>
<dbReference type="PANTHER" id="PTHR43790">
    <property type="entry name" value="CARBOHYDRATE TRANSPORT ATP-BINDING PROTEIN MG119-RELATED"/>
    <property type="match status" value="1"/>
</dbReference>
<keyword evidence="4" id="KW-0067">ATP-binding</keyword>
<keyword evidence="3" id="KW-0547">Nucleotide-binding</keyword>
<feature type="domain" description="ABC transporter" evidence="5">
    <location>
        <begin position="16"/>
        <end position="514"/>
    </location>
</feature>
<dbReference type="EMBL" id="JAFBBK010000001">
    <property type="protein sequence ID" value="MBM7417472.1"/>
    <property type="molecule type" value="Genomic_DNA"/>
</dbReference>
<dbReference type="InterPro" id="IPR017871">
    <property type="entry name" value="ABC_transporter-like_CS"/>
</dbReference>
<keyword evidence="6" id="KW-0762">Sugar transport</keyword>
<organism evidence="6 7">
    <name type="scientific">Rhodococcoides corynebacterioides</name>
    <dbReference type="NCBI Taxonomy" id="53972"/>
    <lineage>
        <taxon>Bacteria</taxon>
        <taxon>Bacillati</taxon>
        <taxon>Actinomycetota</taxon>
        <taxon>Actinomycetes</taxon>
        <taxon>Mycobacteriales</taxon>
        <taxon>Nocardiaceae</taxon>
        <taxon>Rhodococcoides</taxon>
    </lineage>
</organism>
<reference evidence="6 7" key="1">
    <citation type="submission" date="2021-01" db="EMBL/GenBank/DDBJ databases">
        <title>Genomics of switchgrass bacterial isolates.</title>
        <authorList>
            <person name="Shade A."/>
        </authorList>
    </citation>
    <scope>NUCLEOTIDE SEQUENCE [LARGE SCALE GENOMIC DNA]</scope>
    <source>
        <strain evidence="6 7">PvP111</strain>
    </source>
</reference>
<evidence type="ECO:0000259" key="5">
    <source>
        <dbReference type="PROSITE" id="PS50893"/>
    </source>
</evidence>
<dbReference type="InterPro" id="IPR050107">
    <property type="entry name" value="ABC_carbohydrate_import_ATPase"/>
</dbReference>
<evidence type="ECO:0000256" key="3">
    <source>
        <dbReference type="ARBA" id="ARBA00022741"/>
    </source>
</evidence>
<dbReference type="PANTHER" id="PTHR43790:SF9">
    <property type="entry name" value="GALACTOFURANOSE TRANSPORTER ATP-BINDING PROTEIN YTFR"/>
    <property type="match status" value="1"/>
</dbReference>
<evidence type="ECO:0000313" key="7">
    <source>
        <dbReference type="Proteomes" id="UP000703038"/>
    </source>
</evidence>
<name>A0ABS2KZW3_9NOCA</name>
<sequence>MITGEHIADGQRRPALSISKMSKRFGGTRALHEVSLEVHDGEVLALLGHNGSGKSTVIKILAGFHQPDGGTAELRGSELILGDAHSANSLGLRFVHQDLGIVEELNTVDNVALTSGYLRGKFGTVDQGRQAKRTRELLDRFDIEIDVSAPLSEADPVQRTGVAIARALWDWEEGESRVLVLDEPTAALPSREVSQLFDLINRVRDAGHAVVYVSHRMDEIQQIADRVIVLRAGEVVADTPVRDAKAVDLARLITDNAQHTVAADRGARPAAGEPVLSVRGLSGHHTKDVDITLHAGEIVGVAGLQGSGREEIAYLLGGARRSKASGGWQVAGQTIDPPTSASAHSSGIALVPGQRLREGLIANFTVRENLTLARLGSLSKRGRLASKRAESEFARKWMRALAIAEHVADDPILTLSGGNQQKVLLARWLSTEPRILLLTEPTAGVDIGARRALYELLREQAAAGLTILVCSSDVEDLVELCDRVLVMREGVIASTAEGEQINVPHLLTEMESSYV</sequence>
<dbReference type="Pfam" id="PF00005">
    <property type="entry name" value="ABC_tran"/>
    <property type="match status" value="2"/>
</dbReference>
<protein>
    <submittedName>
        <fullName evidence="6">ABC-type sugar transport system ATPase subunit</fullName>
    </submittedName>
</protein>
<dbReference type="InterPro" id="IPR003439">
    <property type="entry name" value="ABC_transporter-like_ATP-bd"/>
</dbReference>
<gene>
    <name evidence="6" type="ORF">JOE42_004205</name>
</gene>